<dbReference type="AlphaFoldDB" id="A0A4R2PX40"/>
<keyword evidence="1" id="KW-1133">Transmembrane helix</keyword>
<evidence type="ECO:0000313" key="3">
    <source>
        <dbReference type="EMBL" id="TCP38731.1"/>
    </source>
</evidence>
<gene>
    <name evidence="3" type="ORF">EV662_11832</name>
</gene>
<dbReference type="RefSeq" id="WP_132465823.1">
    <property type="nucleotide sequence ID" value="NZ_SLXP01000018.1"/>
</dbReference>
<dbReference type="EMBL" id="SLXP01000018">
    <property type="protein sequence ID" value="TCP38731.1"/>
    <property type="molecule type" value="Genomic_DNA"/>
</dbReference>
<reference evidence="3 4" key="1">
    <citation type="submission" date="2019-03" db="EMBL/GenBank/DDBJ databases">
        <title>Genomic Encyclopedia of Type Strains, Phase IV (KMG-IV): sequencing the most valuable type-strain genomes for metagenomic binning, comparative biology and taxonomic classification.</title>
        <authorList>
            <person name="Goeker M."/>
        </authorList>
    </citation>
    <scope>NUCLEOTIDE SEQUENCE [LARGE SCALE GENOMIC DNA]</scope>
    <source>
        <strain evidence="3 4">DSM 18063</strain>
    </source>
</reference>
<feature type="transmembrane region" description="Helical" evidence="1">
    <location>
        <begin position="7"/>
        <end position="26"/>
    </location>
</feature>
<evidence type="ECO:0000259" key="2">
    <source>
        <dbReference type="Pfam" id="PF07885"/>
    </source>
</evidence>
<evidence type="ECO:0000313" key="4">
    <source>
        <dbReference type="Proteomes" id="UP000294835"/>
    </source>
</evidence>
<keyword evidence="1" id="KW-0472">Membrane</keyword>
<sequence>MLIQIALGTALILVTIVIAAFGFWLAETAITRANPWLVRRPHPPKLVAVLVGAVLMVLGVLTASVWLWALAFVGLGVFDTLEPAAYFSLVAFTTLGFGDILLPVDWRILGGMAAANGLLNIGLYTALMVEALRRVRSEQVRGVVDER</sequence>
<organism evidence="3 4">
    <name type="scientific">Rhodovulum marinum</name>
    <dbReference type="NCBI Taxonomy" id="320662"/>
    <lineage>
        <taxon>Bacteria</taxon>
        <taxon>Pseudomonadati</taxon>
        <taxon>Pseudomonadota</taxon>
        <taxon>Alphaproteobacteria</taxon>
        <taxon>Rhodobacterales</taxon>
        <taxon>Paracoccaceae</taxon>
        <taxon>Rhodovulum</taxon>
    </lineage>
</organism>
<keyword evidence="1" id="KW-0812">Transmembrane</keyword>
<feature type="transmembrane region" description="Helical" evidence="1">
    <location>
        <begin position="46"/>
        <end position="72"/>
    </location>
</feature>
<comment type="caution">
    <text evidence="3">The sequence shown here is derived from an EMBL/GenBank/DDBJ whole genome shotgun (WGS) entry which is preliminary data.</text>
</comment>
<keyword evidence="4" id="KW-1185">Reference proteome</keyword>
<accession>A0A4R2PX40</accession>
<dbReference type="SUPFAM" id="SSF81324">
    <property type="entry name" value="Voltage-gated potassium channels"/>
    <property type="match status" value="1"/>
</dbReference>
<dbReference type="OrthoDB" id="2974133at2"/>
<dbReference type="Proteomes" id="UP000294835">
    <property type="component" value="Unassembled WGS sequence"/>
</dbReference>
<feature type="domain" description="Potassium channel" evidence="2">
    <location>
        <begin position="76"/>
        <end position="133"/>
    </location>
</feature>
<dbReference type="Pfam" id="PF07885">
    <property type="entry name" value="Ion_trans_2"/>
    <property type="match status" value="1"/>
</dbReference>
<dbReference type="Gene3D" id="1.10.287.70">
    <property type="match status" value="1"/>
</dbReference>
<proteinExistence type="predicted"/>
<name>A0A4R2PX40_9RHOB</name>
<evidence type="ECO:0000256" key="1">
    <source>
        <dbReference type="SAM" id="Phobius"/>
    </source>
</evidence>
<dbReference type="InterPro" id="IPR013099">
    <property type="entry name" value="K_chnl_dom"/>
</dbReference>
<protein>
    <submittedName>
        <fullName evidence="3">Ion channel</fullName>
    </submittedName>
</protein>
<feature type="transmembrane region" description="Helical" evidence="1">
    <location>
        <begin position="84"/>
        <end position="102"/>
    </location>
</feature>